<evidence type="ECO:0000256" key="12">
    <source>
        <dbReference type="SAM" id="MobiDB-lite"/>
    </source>
</evidence>
<dbReference type="FunFam" id="3.90.550.50:FF:000001">
    <property type="entry name" value="Hexosyltransferase"/>
    <property type="match status" value="1"/>
</dbReference>
<evidence type="ECO:0000256" key="3">
    <source>
        <dbReference type="ARBA" id="ARBA00022676"/>
    </source>
</evidence>
<keyword evidence="4" id="KW-0808">Transferase</keyword>
<dbReference type="InterPro" id="IPR002659">
    <property type="entry name" value="Glyco_trans_31"/>
</dbReference>
<organism evidence="13 14">
    <name type="scientific">Littorina saxatilis</name>
    <dbReference type="NCBI Taxonomy" id="31220"/>
    <lineage>
        <taxon>Eukaryota</taxon>
        <taxon>Metazoa</taxon>
        <taxon>Spiralia</taxon>
        <taxon>Lophotrochozoa</taxon>
        <taxon>Mollusca</taxon>
        <taxon>Gastropoda</taxon>
        <taxon>Caenogastropoda</taxon>
        <taxon>Littorinimorpha</taxon>
        <taxon>Littorinoidea</taxon>
        <taxon>Littorinidae</taxon>
        <taxon>Littorina</taxon>
    </lineage>
</organism>
<feature type="transmembrane region" description="Helical" evidence="11">
    <location>
        <begin position="12"/>
        <end position="29"/>
    </location>
</feature>
<keyword evidence="14" id="KW-1185">Reference proteome</keyword>
<protein>
    <recommendedName>
        <fullName evidence="11">Hexosyltransferase</fullName>
        <ecNumber evidence="11">2.4.1.-</ecNumber>
    </recommendedName>
</protein>
<comment type="caution">
    <text evidence="13">The sequence shown here is derived from an EMBL/GenBank/DDBJ whole genome shotgun (WGS) entry which is preliminary data.</text>
</comment>
<evidence type="ECO:0000256" key="8">
    <source>
        <dbReference type="ARBA" id="ARBA00023034"/>
    </source>
</evidence>
<dbReference type="GO" id="GO:0016758">
    <property type="term" value="F:hexosyltransferase activity"/>
    <property type="evidence" value="ECO:0007669"/>
    <property type="project" value="InterPro"/>
</dbReference>
<name>A0AAN9AQ34_9CAEN</name>
<dbReference type="GO" id="GO:0000139">
    <property type="term" value="C:Golgi membrane"/>
    <property type="evidence" value="ECO:0007669"/>
    <property type="project" value="UniProtKB-SubCell"/>
</dbReference>
<keyword evidence="6 11" id="KW-0735">Signal-anchor</keyword>
<evidence type="ECO:0000256" key="11">
    <source>
        <dbReference type="RuleBase" id="RU363063"/>
    </source>
</evidence>
<evidence type="ECO:0000256" key="4">
    <source>
        <dbReference type="ARBA" id="ARBA00022679"/>
    </source>
</evidence>
<proteinExistence type="inferred from homology"/>
<evidence type="ECO:0000256" key="2">
    <source>
        <dbReference type="ARBA" id="ARBA00008661"/>
    </source>
</evidence>
<feature type="region of interest" description="Disordered" evidence="12">
    <location>
        <begin position="63"/>
        <end position="157"/>
    </location>
</feature>
<comment type="subcellular location">
    <subcellularLocation>
        <location evidence="1 11">Golgi apparatus membrane</location>
        <topology evidence="1 11">Single-pass type II membrane protein</topology>
    </subcellularLocation>
</comment>
<feature type="compositionally biased region" description="Low complexity" evidence="12">
    <location>
        <begin position="63"/>
        <end position="72"/>
    </location>
</feature>
<evidence type="ECO:0000256" key="5">
    <source>
        <dbReference type="ARBA" id="ARBA00022692"/>
    </source>
</evidence>
<dbReference type="Pfam" id="PF01762">
    <property type="entry name" value="Galactosyl_T"/>
    <property type="match status" value="1"/>
</dbReference>
<evidence type="ECO:0000256" key="10">
    <source>
        <dbReference type="ARBA" id="ARBA00023180"/>
    </source>
</evidence>
<evidence type="ECO:0000256" key="1">
    <source>
        <dbReference type="ARBA" id="ARBA00004323"/>
    </source>
</evidence>
<keyword evidence="8 11" id="KW-0333">Golgi apparatus</keyword>
<feature type="compositionally biased region" description="Basic and acidic residues" evidence="12">
    <location>
        <begin position="73"/>
        <end position="82"/>
    </location>
</feature>
<dbReference type="EMBL" id="JBAMIC010000024">
    <property type="protein sequence ID" value="KAK7091073.1"/>
    <property type="molecule type" value="Genomic_DNA"/>
</dbReference>
<comment type="similarity">
    <text evidence="2 11">Belongs to the glycosyltransferase 31 family.</text>
</comment>
<keyword evidence="9 11" id="KW-0472">Membrane</keyword>
<evidence type="ECO:0000256" key="9">
    <source>
        <dbReference type="ARBA" id="ARBA00023136"/>
    </source>
</evidence>
<dbReference type="Proteomes" id="UP001374579">
    <property type="component" value="Unassembled WGS sequence"/>
</dbReference>
<accession>A0AAN9AQ34</accession>
<keyword evidence="7 11" id="KW-1133">Transmembrane helix</keyword>
<evidence type="ECO:0000256" key="6">
    <source>
        <dbReference type="ARBA" id="ARBA00022968"/>
    </source>
</evidence>
<dbReference type="GO" id="GO:0006493">
    <property type="term" value="P:protein O-linked glycosylation"/>
    <property type="evidence" value="ECO:0007669"/>
    <property type="project" value="TreeGrafter"/>
</dbReference>
<evidence type="ECO:0000313" key="14">
    <source>
        <dbReference type="Proteomes" id="UP001374579"/>
    </source>
</evidence>
<evidence type="ECO:0000313" key="13">
    <source>
        <dbReference type="EMBL" id="KAK7091073.1"/>
    </source>
</evidence>
<feature type="compositionally biased region" description="Basic and acidic residues" evidence="12">
    <location>
        <begin position="89"/>
        <end position="103"/>
    </location>
</feature>
<gene>
    <name evidence="13" type="ORF">V1264_010786</name>
</gene>
<dbReference type="EC" id="2.4.1.-" evidence="11"/>
<keyword evidence="10" id="KW-0325">Glycoprotein</keyword>
<dbReference type="AlphaFoldDB" id="A0AAN9AQ34"/>
<sequence>MLRYARLSLRKLVIYVVVVAHYLLIYSLWTDTAHHRCPVEVTSDHRQRRSDVRSVLSGEENALNSASNSSAEVHSHFQKEAPKSGQARNGKESLKNVVKDHSVLKKQGTKESNSIRSDSSQTLVSVKTKTAEKDQNGVKMTPKRTAEKGNQSLPKDTHGKLLVTANNTITPRPLNCSGCFRSEFPTLLDQPELCRVYDNQSIDVVFLIATAGTHTAERHAIRNTWATATNNNTSNIRHLFVLGTTTDAKRMRAIEEEGRHFRDVVVSGFHDSYLNLTLKTVASLRWLTSRCAHARFFVKVDDDVWVNSRAVQHVLTNHTDFLQRGLGGHCASANKPNRYKSKWFVPMEVYPDETYPPYCYGFGYAGSVTLAQHVVAVASDVPSFFLEDVYLGMCLKRLGFGVRTFDRFRNFRNKNSCKEAKSRKNSMILNVTPKIMFQYWDGC</sequence>
<dbReference type="PANTHER" id="PTHR11214">
    <property type="entry name" value="BETA-1,3-N-ACETYLGLUCOSAMINYLTRANSFERASE"/>
    <property type="match status" value="1"/>
</dbReference>
<dbReference type="PANTHER" id="PTHR11214:SF314">
    <property type="entry name" value="HEXOSYLTRANSFERASE"/>
    <property type="match status" value="1"/>
</dbReference>
<reference evidence="13 14" key="1">
    <citation type="submission" date="2024-02" db="EMBL/GenBank/DDBJ databases">
        <title>Chromosome-scale genome assembly of the rough periwinkle Littorina saxatilis.</title>
        <authorList>
            <person name="De Jode A."/>
            <person name="Faria R."/>
            <person name="Formenti G."/>
            <person name="Sims Y."/>
            <person name="Smith T.P."/>
            <person name="Tracey A."/>
            <person name="Wood J.M.D."/>
            <person name="Zagrodzka Z.B."/>
            <person name="Johannesson K."/>
            <person name="Butlin R.K."/>
            <person name="Leder E.H."/>
        </authorList>
    </citation>
    <scope>NUCLEOTIDE SEQUENCE [LARGE SCALE GENOMIC DNA]</scope>
    <source>
        <strain evidence="13">Snail1</strain>
        <tissue evidence="13">Muscle</tissue>
    </source>
</reference>
<evidence type="ECO:0000256" key="7">
    <source>
        <dbReference type="ARBA" id="ARBA00022989"/>
    </source>
</evidence>
<feature type="compositionally biased region" description="Polar residues" evidence="12">
    <location>
        <begin position="110"/>
        <end position="128"/>
    </location>
</feature>
<keyword evidence="3 11" id="KW-0328">Glycosyltransferase</keyword>
<dbReference type="Gene3D" id="3.90.550.50">
    <property type="match status" value="1"/>
</dbReference>
<keyword evidence="5 11" id="KW-0812">Transmembrane</keyword>